<evidence type="ECO:0000313" key="2">
    <source>
        <dbReference type="Proteomes" id="UP000299102"/>
    </source>
</evidence>
<keyword evidence="2" id="KW-1185">Reference proteome</keyword>
<dbReference type="AlphaFoldDB" id="A0A4C1WBG3"/>
<sequence>MGNDSKSCDLATTSHHVAGYEGWSRDTVPMYYRDSLLGERFSREFLYNAATSALDVYKYESTKLWFYKRQTRMWAIVKKIVNAAHGHLLSQRSHLGVASILNAELNGPQHGSAPVPVRAFTANRCLAGHFLVPTIFGGLIHDDTSFPTTHSCAQPWCGIVNNKRKSSNGLSAAPAAAFSPPPPAEVYGRHDGRIDPTIIHKLQCPELVYSCYVLLCTTVLWLVCFVLSRINGENTFLRDGELTLTIGLVEHAGLQTHMEQQSVVKALSLPHVSVSIKLMRGLSYDRLQQWQYDKNTRFHPGESRGVCRNRRDGRPG</sequence>
<protein>
    <submittedName>
        <fullName evidence="1">Uncharacterized protein</fullName>
    </submittedName>
</protein>
<comment type="caution">
    <text evidence="1">The sequence shown here is derived from an EMBL/GenBank/DDBJ whole genome shotgun (WGS) entry which is preliminary data.</text>
</comment>
<name>A0A4C1WBG3_EUMVA</name>
<reference evidence="1 2" key="1">
    <citation type="journal article" date="2019" name="Commun. Biol.">
        <title>The bagworm genome reveals a unique fibroin gene that provides high tensile strength.</title>
        <authorList>
            <person name="Kono N."/>
            <person name="Nakamura H."/>
            <person name="Ohtoshi R."/>
            <person name="Tomita M."/>
            <person name="Numata K."/>
            <person name="Arakawa K."/>
        </authorList>
    </citation>
    <scope>NUCLEOTIDE SEQUENCE [LARGE SCALE GENOMIC DNA]</scope>
</reference>
<evidence type="ECO:0000313" key="1">
    <source>
        <dbReference type="EMBL" id="GBP48401.1"/>
    </source>
</evidence>
<organism evidence="1 2">
    <name type="scientific">Eumeta variegata</name>
    <name type="common">Bagworm moth</name>
    <name type="synonym">Eumeta japonica</name>
    <dbReference type="NCBI Taxonomy" id="151549"/>
    <lineage>
        <taxon>Eukaryota</taxon>
        <taxon>Metazoa</taxon>
        <taxon>Ecdysozoa</taxon>
        <taxon>Arthropoda</taxon>
        <taxon>Hexapoda</taxon>
        <taxon>Insecta</taxon>
        <taxon>Pterygota</taxon>
        <taxon>Neoptera</taxon>
        <taxon>Endopterygota</taxon>
        <taxon>Lepidoptera</taxon>
        <taxon>Glossata</taxon>
        <taxon>Ditrysia</taxon>
        <taxon>Tineoidea</taxon>
        <taxon>Psychidae</taxon>
        <taxon>Oiketicinae</taxon>
        <taxon>Eumeta</taxon>
    </lineage>
</organism>
<proteinExistence type="predicted"/>
<dbReference type="EMBL" id="BGZK01000523">
    <property type="protein sequence ID" value="GBP48401.1"/>
    <property type="molecule type" value="Genomic_DNA"/>
</dbReference>
<gene>
    <name evidence="1" type="ORF">EVAR_36835_1</name>
</gene>
<dbReference type="Proteomes" id="UP000299102">
    <property type="component" value="Unassembled WGS sequence"/>
</dbReference>
<accession>A0A4C1WBG3</accession>